<evidence type="ECO:0000313" key="1">
    <source>
        <dbReference type="EMBL" id="MBK6973522.1"/>
    </source>
</evidence>
<comment type="caution">
    <text evidence="1">The sequence shown here is derived from an EMBL/GenBank/DDBJ whole genome shotgun (WGS) entry which is preliminary data.</text>
</comment>
<evidence type="ECO:0000313" key="2">
    <source>
        <dbReference type="Proteomes" id="UP000807785"/>
    </source>
</evidence>
<gene>
    <name evidence="1" type="ORF">IPH26_11475</name>
</gene>
<name>A0A9D7HKX7_9PROT</name>
<accession>A0A9D7HKX7</accession>
<sequence length="49" mass="5593">MIKSVVRIALRRTHMQRQDRQWLARLAQRLARLGAACFSAMQRIGGRGG</sequence>
<evidence type="ECO:0008006" key="3">
    <source>
        <dbReference type="Google" id="ProtNLM"/>
    </source>
</evidence>
<proteinExistence type="predicted"/>
<protein>
    <recommendedName>
        <fullName evidence="3">Transposase</fullName>
    </recommendedName>
</protein>
<dbReference type="AlphaFoldDB" id="A0A9D7HKX7"/>
<reference evidence="1" key="1">
    <citation type="submission" date="2020-10" db="EMBL/GenBank/DDBJ databases">
        <title>Connecting structure to function with the recovery of over 1000 high-quality activated sludge metagenome-assembled genomes encoding full-length rRNA genes using long-read sequencing.</title>
        <authorList>
            <person name="Singleton C.M."/>
            <person name="Petriglieri F."/>
            <person name="Kristensen J.M."/>
            <person name="Kirkegaard R.H."/>
            <person name="Michaelsen T.Y."/>
            <person name="Andersen M.H."/>
            <person name="Karst S.M."/>
            <person name="Dueholm M.S."/>
            <person name="Nielsen P.H."/>
            <person name="Albertsen M."/>
        </authorList>
    </citation>
    <scope>NUCLEOTIDE SEQUENCE</scope>
    <source>
        <strain evidence="1">Bjer_18-Q3-R1-45_BAT3C.347</strain>
    </source>
</reference>
<organism evidence="1 2">
    <name type="scientific">Candidatus Methylophosphatis roskildensis</name>
    <dbReference type="NCBI Taxonomy" id="2899263"/>
    <lineage>
        <taxon>Bacteria</taxon>
        <taxon>Pseudomonadati</taxon>
        <taxon>Pseudomonadota</taxon>
        <taxon>Betaproteobacteria</taxon>
        <taxon>Nitrosomonadales</taxon>
        <taxon>Sterolibacteriaceae</taxon>
        <taxon>Candidatus Methylophosphatis</taxon>
    </lineage>
</organism>
<dbReference type="EMBL" id="JADJEV010000003">
    <property type="protein sequence ID" value="MBK6973522.1"/>
    <property type="molecule type" value="Genomic_DNA"/>
</dbReference>
<dbReference type="Proteomes" id="UP000807785">
    <property type="component" value="Unassembled WGS sequence"/>
</dbReference>